<dbReference type="Pfam" id="PF01593">
    <property type="entry name" value="Amino_oxidase"/>
    <property type="match status" value="2"/>
</dbReference>
<evidence type="ECO:0000256" key="4">
    <source>
        <dbReference type="ARBA" id="ARBA00022679"/>
    </source>
</evidence>
<dbReference type="EnsemblMetazoa" id="GMOY002138-RA">
    <property type="protein sequence ID" value="GMOY002138-PA"/>
    <property type="gene ID" value="GMOY002138"/>
</dbReference>
<dbReference type="Gene3D" id="3.90.660.10">
    <property type="match status" value="2"/>
</dbReference>
<keyword evidence="4" id="KW-0808">Transferase</keyword>
<organism evidence="11 12">
    <name type="scientific">Glossina morsitans morsitans</name>
    <name type="common">Savannah tsetse fly</name>
    <dbReference type="NCBI Taxonomy" id="37546"/>
    <lineage>
        <taxon>Eukaryota</taxon>
        <taxon>Metazoa</taxon>
        <taxon>Ecdysozoa</taxon>
        <taxon>Arthropoda</taxon>
        <taxon>Hexapoda</taxon>
        <taxon>Insecta</taxon>
        <taxon>Pterygota</taxon>
        <taxon>Neoptera</taxon>
        <taxon>Endopterygota</taxon>
        <taxon>Diptera</taxon>
        <taxon>Brachycera</taxon>
        <taxon>Muscomorpha</taxon>
        <taxon>Hippoboscoidea</taxon>
        <taxon>Glossinidae</taxon>
        <taxon>Glossina</taxon>
    </lineage>
</organism>
<sequence>MSGDEEDYMSDKFLNGGKDVRPRLIYNRAKKRELAVVEKQEEIIKNQKRSKKERLGFMDNETLQDALKKPLSSDNKGFQMLAKMGYKAGQTLGKNITTTNKEQKSATEPIGITLKCDRQGLGREAALKELREKRREITRKRLLKQNDGEISLEEYRKRAAQKAEERSILNALRKCQTTCENLDRAAQVEKPLYWFWYEKETEDLESTENAIEEDYADDDYTNAEKLEMLTSYLRISYRFCYWCGIRYESDDDIRNCPDNKNKSTNASEEETELWQDFLSITPDPPERRDKCESCKRPQVVCWCPSLPHPPLIVKSSVVILQHPAEEKRTLRTALMLQLGLSAGTCVVYKGKRFPSPRNQHELEPILKAPYSLLLYPSKTSVPLETIKQQIISGSVPPLGPPGTFTLVLIDGTWPQAKAIYASSPLLHRMRQVKLIAAGCSDYIIRTQPTEGCLSTLETAAQSLALLEDRPELRELLVKPLHMLCKYQLDNGAVEHQSKEFRIKHQQYPKQIGKRLNRLLNYSAICRKESKGAEVDFTTSPQSTRIVVIGSGPSGLAAATRLVEAGFENVLILEAENRIGGRVHTVPFGDNVVDLGAQWCHGEKDNVVYEALKRLNRLNLLEHTSEAEHNIKLVRSNKELVSDEIAYRVMDLVQSIPMEKHDFKDYDGSVGAYLNGVFWREFEKLDSKIDRVLAKEIFDNWKKEQLSVDSADTLFELASSSKADYWDCEGDNLLHWKDNGFHSILNILLHTENYQTNLGLLKDKIRFNHGVKHINWKSVKHGVKITLYNGKVIMADHLVCTVSLGVLKENHKIMFEPCLPLSKEHAIDGLKLGTVNKFFFEFEKMFLPDDWRGIDCLWRDEDLEILRETEYFWMEGISGFYGVAYQPRILCGWIVGRHARYVETLAEEEVLKALMWMLRKFLKFPVPDPIKFIRSQWYTNNNFRGTYSYRTLYADELRTGAWDLAKPITDDVGKPIVQFAGEATHSHYFGTVHGAIETGWREADRLITYYEIKRKVIKTGKGMALVTSPLRKTSQTVRVAVIGCGCSGMAAAVRLVEAGFRNVLVLEAENRIGGRVQTVTFGDSVADLGAQWCHGENGNAIYETLRNENRLDLLEHTDEKSTSFKCVRSNKEVLSDNEVLKLNHIFTKLMNSEDDLHSYEGSVGAKYTDMFWNEFAKLADKPDRAVARELFENWKKNQLSGDAADTLFDVAPTDKIEFWDCEGDNMLHWKDNGFHSFFNLLLKTKNYKTDMGLLGQRVQLNQRVKYIEWQRECNNEIKITLDSGKIIMADHVICTVSLGVLQENHEIMFYPSLPLWKIRAINGLKLGIANKFLFEFEKPFEPLDWNGFFCLWSDEDIQALRDTEKFWLESVFGFFRVKAQPRLLQGWIIGSHARYMETLSKKEVLKSLMWMFKKFLAITVPEPTKFIRTQWHSNRNFRGTYSFRSLRTDELRTGAWDLAAPLIDQEGKPIVQFAGEATNRHHFATAHGATESGWREADRLINYYQRRNATKILI</sequence>
<dbReference type="InterPro" id="IPR000467">
    <property type="entry name" value="G_patch_dom"/>
</dbReference>
<evidence type="ECO:0000313" key="12">
    <source>
        <dbReference type="Proteomes" id="UP000092444"/>
    </source>
</evidence>
<dbReference type="SMART" id="SM01173">
    <property type="entry name" value="DUF4187"/>
    <property type="match status" value="1"/>
</dbReference>
<evidence type="ECO:0000256" key="2">
    <source>
        <dbReference type="ARBA" id="ARBA00012386"/>
    </source>
</evidence>
<evidence type="ECO:0000313" key="11">
    <source>
        <dbReference type="EnsemblMetazoa" id="GMOY002138-PA"/>
    </source>
</evidence>
<proteinExistence type="inferred from homology"/>
<dbReference type="GO" id="GO:0008033">
    <property type="term" value="P:tRNA processing"/>
    <property type="evidence" value="ECO:0007669"/>
    <property type="project" value="UniProtKB-KW"/>
</dbReference>
<dbReference type="GO" id="GO:0003676">
    <property type="term" value="F:nucleic acid binding"/>
    <property type="evidence" value="ECO:0007669"/>
    <property type="project" value="InterPro"/>
</dbReference>
<name>A0A1B0FEU7_GLOMM</name>
<evidence type="ECO:0000256" key="8">
    <source>
        <dbReference type="ARBA" id="ARBA00048718"/>
    </source>
</evidence>
<dbReference type="Pfam" id="PF01585">
    <property type="entry name" value="G-patch"/>
    <property type="match status" value="1"/>
</dbReference>
<comment type="similarity">
    <text evidence="1">Belongs to the GPATCH11 family.</text>
</comment>
<evidence type="ECO:0000256" key="3">
    <source>
        <dbReference type="ARBA" id="ARBA00021978"/>
    </source>
</evidence>
<dbReference type="PANTHER" id="PTHR10742">
    <property type="entry name" value="FLAVIN MONOAMINE OXIDASE"/>
    <property type="match status" value="1"/>
</dbReference>
<dbReference type="PhylomeDB" id="A0A1B0FEU7"/>
<dbReference type="VEuPathDB" id="VectorBase:GMOY002138"/>
<dbReference type="EMBL" id="CCAG010001916">
    <property type="status" value="NOT_ANNOTATED_CDS"/>
    <property type="molecule type" value="Genomic_DNA"/>
</dbReference>
<dbReference type="SUPFAM" id="SSF54373">
    <property type="entry name" value="FAD-linked reductases, C-terminal domain"/>
    <property type="match status" value="2"/>
</dbReference>
<dbReference type="STRING" id="37546.A0A1B0FEU7"/>
<dbReference type="InterPro" id="IPR025239">
    <property type="entry name" value="DUF4187"/>
</dbReference>
<evidence type="ECO:0000256" key="1">
    <source>
        <dbReference type="ARBA" id="ARBA00007140"/>
    </source>
</evidence>
<dbReference type="Pfam" id="PF03942">
    <property type="entry name" value="DTW"/>
    <property type="match status" value="1"/>
</dbReference>
<feature type="coiled-coil region" evidence="9">
    <location>
        <begin position="127"/>
        <end position="172"/>
    </location>
</feature>
<evidence type="ECO:0000256" key="5">
    <source>
        <dbReference type="ARBA" id="ARBA00022691"/>
    </source>
</evidence>
<protein>
    <recommendedName>
        <fullName evidence="3">G patch domain-containing protein 11</fullName>
        <ecNumber evidence="2">2.5.1.25</ecNumber>
    </recommendedName>
    <alternativeName>
        <fullName evidence="7">Coiled-coil domain-containing protein 75</fullName>
    </alternativeName>
</protein>
<dbReference type="SMART" id="SM01144">
    <property type="entry name" value="DTW"/>
    <property type="match status" value="1"/>
</dbReference>
<dbReference type="Proteomes" id="UP000092444">
    <property type="component" value="Unassembled WGS sequence"/>
</dbReference>
<dbReference type="PANTHER" id="PTHR10742:SF398">
    <property type="entry name" value="AMINE OXIDASE DOMAIN-CONTAINING PROTEIN-RELATED"/>
    <property type="match status" value="1"/>
</dbReference>
<dbReference type="InterPro" id="IPR036188">
    <property type="entry name" value="FAD/NAD-bd_sf"/>
</dbReference>
<dbReference type="Pfam" id="PF13821">
    <property type="entry name" value="DUF4187"/>
    <property type="match status" value="1"/>
</dbReference>
<accession>A0A1B0FEU7</accession>
<evidence type="ECO:0000256" key="7">
    <source>
        <dbReference type="ARBA" id="ARBA00030688"/>
    </source>
</evidence>
<dbReference type="GO" id="GO:0046592">
    <property type="term" value="F:polyamine oxidase activity"/>
    <property type="evidence" value="ECO:0007669"/>
    <property type="project" value="TreeGrafter"/>
</dbReference>
<dbReference type="SMART" id="SM00443">
    <property type="entry name" value="G_patch"/>
    <property type="match status" value="1"/>
</dbReference>
<dbReference type="InterPro" id="IPR002937">
    <property type="entry name" value="Amino_oxidase"/>
</dbReference>
<evidence type="ECO:0000259" key="10">
    <source>
        <dbReference type="PROSITE" id="PS50174"/>
    </source>
</evidence>
<dbReference type="Gene3D" id="3.50.50.60">
    <property type="entry name" value="FAD/NAD(P)-binding domain"/>
    <property type="match status" value="2"/>
</dbReference>
<keyword evidence="6" id="KW-0819">tRNA processing</keyword>
<dbReference type="EC" id="2.5.1.25" evidence="2"/>
<keyword evidence="12" id="KW-1185">Reference proteome</keyword>
<evidence type="ECO:0000256" key="6">
    <source>
        <dbReference type="ARBA" id="ARBA00022694"/>
    </source>
</evidence>
<comment type="catalytic activity">
    <reaction evidence="8">
        <text>a uridine in tRNA + S-adenosyl-L-methionine = a 3-[(3S)-3-amino-3-carboxypropyl]uridine in tRNA + S-methyl-5'-thioadenosine + H(+)</text>
        <dbReference type="Rhea" id="RHEA:62432"/>
        <dbReference type="Rhea" id="RHEA-COMP:13339"/>
        <dbReference type="Rhea" id="RHEA-COMP:16092"/>
        <dbReference type="ChEBI" id="CHEBI:15378"/>
        <dbReference type="ChEBI" id="CHEBI:17509"/>
        <dbReference type="ChEBI" id="CHEBI:59789"/>
        <dbReference type="ChEBI" id="CHEBI:65315"/>
        <dbReference type="ChEBI" id="CHEBI:82930"/>
        <dbReference type="EC" id="2.5.1.25"/>
    </reaction>
</comment>
<dbReference type="InterPro" id="IPR050281">
    <property type="entry name" value="Flavin_monoamine_oxidase"/>
</dbReference>
<dbReference type="PROSITE" id="PS50174">
    <property type="entry name" value="G_PATCH"/>
    <property type="match status" value="1"/>
</dbReference>
<dbReference type="SUPFAM" id="SSF51905">
    <property type="entry name" value="FAD/NAD(P)-binding domain"/>
    <property type="match status" value="2"/>
</dbReference>
<dbReference type="InterPro" id="IPR005636">
    <property type="entry name" value="DTW"/>
</dbReference>
<reference evidence="11" key="1">
    <citation type="submission" date="2020-05" db="UniProtKB">
        <authorList>
            <consortium name="EnsemblMetazoa"/>
        </authorList>
    </citation>
    <scope>IDENTIFICATION</scope>
    <source>
        <strain evidence="11">Yale</strain>
    </source>
</reference>
<dbReference type="GO" id="GO:0016432">
    <property type="term" value="F:tRNA-uridine aminocarboxypropyltransferase activity"/>
    <property type="evidence" value="ECO:0007669"/>
    <property type="project" value="UniProtKB-EC"/>
</dbReference>
<keyword evidence="5" id="KW-0949">S-adenosyl-L-methionine</keyword>
<keyword evidence="9" id="KW-0175">Coiled coil</keyword>
<feature type="domain" description="G-patch" evidence="10">
    <location>
        <begin position="73"/>
        <end position="126"/>
    </location>
</feature>
<evidence type="ECO:0000256" key="9">
    <source>
        <dbReference type="SAM" id="Coils"/>
    </source>
</evidence>